<dbReference type="Proteomes" id="UP000011715">
    <property type="component" value="Unassembled WGS sequence"/>
</dbReference>
<reference evidence="2" key="4">
    <citation type="journal article" date="2015" name="G3 (Bethesda)">
        <title>Genome sequences of three phytopathogenic species of the Magnaporthaceae family of fungi.</title>
        <authorList>
            <person name="Okagaki L.H."/>
            <person name="Nunes C.C."/>
            <person name="Sailsbery J."/>
            <person name="Clay B."/>
            <person name="Brown D."/>
            <person name="John T."/>
            <person name="Oh Y."/>
            <person name="Young N."/>
            <person name="Fitzgerald M."/>
            <person name="Haas B.J."/>
            <person name="Zeng Q."/>
            <person name="Young S."/>
            <person name="Adiconis X."/>
            <person name="Fan L."/>
            <person name="Levin J.Z."/>
            <person name="Mitchell T.K."/>
            <person name="Okubara P.A."/>
            <person name="Farman M.L."/>
            <person name="Kohn L.M."/>
            <person name="Birren B."/>
            <person name="Ma L.-J."/>
            <person name="Dean R.A."/>
        </authorList>
    </citation>
    <scope>NUCLEOTIDE SEQUENCE</scope>
    <source>
        <strain evidence="2">ATCC 64411 / 73-15</strain>
    </source>
</reference>
<dbReference type="EMBL" id="ADBL01002440">
    <property type="status" value="NOT_ANNOTATED_CDS"/>
    <property type="molecule type" value="Genomic_DNA"/>
</dbReference>
<dbReference type="AlphaFoldDB" id="A0A0C4EA85"/>
<gene>
    <name evidence="1" type="ORF">MAPG_09544</name>
</gene>
<sequence length="104" mass="11398">MFTNQDTSRRTYKCLSPTPSLFYAIVFVTSLWAESSNLPRWTGTSVMPEAVDGLQRAAAAVIQTDGLRARASIKIATELAGQSIMFPGRAFEIAFGESDYNNVD</sequence>
<protein>
    <submittedName>
        <fullName evidence="1 2">Uncharacterized protein</fullName>
    </submittedName>
</protein>
<reference evidence="1" key="2">
    <citation type="submission" date="2010-05" db="EMBL/GenBank/DDBJ databases">
        <title>The Genome Sequence of Magnaporthe poae strain ATCC 64411.</title>
        <authorList>
            <consortium name="The Broad Institute Genome Sequencing Platform"/>
            <consortium name="Broad Institute Genome Sequencing Center for Infectious Disease"/>
            <person name="Ma L.-J."/>
            <person name="Dead R."/>
            <person name="Young S."/>
            <person name="Zeng Q."/>
            <person name="Koehrsen M."/>
            <person name="Alvarado L."/>
            <person name="Berlin A."/>
            <person name="Chapman S.B."/>
            <person name="Chen Z."/>
            <person name="Freedman E."/>
            <person name="Gellesch M."/>
            <person name="Goldberg J."/>
            <person name="Griggs A."/>
            <person name="Gujja S."/>
            <person name="Heilman E.R."/>
            <person name="Heiman D."/>
            <person name="Hepburn T."/>
            <person name="Howarth C."/>
            <person name="Jen D."/>
            <person name="Larson L."/>
            <person name="Mehta T."/>
            <person name="Neiman D."/>
            <person name="Pearson M."/>
            <person name="Roberts A."/>
            <person name="Saif S."/>
            <person name="Shea T."/>
            <person name="Shenoy N."/>
            <person name="Sisk P."/>
            <person name="Stolte C."/>
            <person name="Sykes S."/>
            <person name="Walk T."/>
            <person name="White J."/>
            <person name="Yandava C."/>
            <person name="Haas B."/>
            <person name="Nusbaum C."/>
            <person name="Birren B."/>
        </authorList>
    </citation>
    <scope>NUCLEOTIDE SEQUENCE</scope>
    <source>
        <strain evidence="1">ATCC 64411</strain>
    </source>
</reference>
<accession>A0A0C4EA85</accession>
<reference evidence="2" key="5">
    <citation type="submission" date="2015-06" db="UniProtKB">
        <authorList>
            <consortium name="EnsemblFungi"/>
        </authorList>
    </citation>
    <scope>IDENTIFICATION</scope>
    <source>
        <strain evidence="2">ATCC 64411</strain>
    </source>
</reference>
<proteinExistence type="predicted"/>
<evidence type="ECO:0000313" key="3">
    <source>
        <dbReference type="Proteomes" id="UP000011715"/>
    </source>
</evidence>
<keyword evidence="3" id="KW-1185">Reference proteome</keyword>
<dbReference type="EMBL" id="GL876976">
    <property type="protein sequence ID" value="KLU91019.1"/>
    <property type="molecule type" value="Genomic_DNA"/>
</dbReference>
<dbReference type="VEuPathDB" id="FungiDB:MAPG_09544"/>
<evidence type="ECO:0000313" key="2">
    <source>
        <dbReference type="EnsemblFungi" id="MAPG_09544T0"/>
    </source>
</evidence>
<organism evidence="2 3">
    <name type="scientific">Magnaporthiopsis poae (strain ATCC 64411 / 73-15)</name>
    <name type="common">Kentucky bluegrass fungus</name>
    <name type="synonym">Magnaporthe poae</name>
    <dbReference type="NCBI Taxonomy" id="644358"/>
    <lineage>
        <taxon>Eukaryota</taxon>
        <taxon>Fungi</taxon>
        <taxon>Dikarya</taxon>
        <taxon>Ascomycota</taxon>
        <taxon>Pezizomycotina</taxon>
        <taxon>Sordariomycetes</taxon>
        <taxon>Sordariomycetidae</taxon>
        <taxon>Magnaporthales</taxon>
        <taxon>Magnaporthaceae</taxon>
        <taxon>Magnaporthiopsis</taxon>
    </lineage>
</organism>
<reference evidence="3" key="1">
    <citation type="submission" date="2010-05" db="EMBL/GenBank/DDBJ databases">
        <title>The genome sequence of Magnaporthe poae strain ATCC 64411.</title>
        <authorList>
            <person name="Ma L.-J."/>
            <person name="Dead R."/>
            <person name="Young S."/>
            <person name="Zeng Q."/>
            <person name="Koehrsen M."/>
            <person name="Alvarado L."/>
            <person name="Berlin A."/>
            <person name="Chapman S.B."/>
            <person name="Chen Z."/>
            <person name="Freedman E."/>
            <person name="Gellesch M."/>
            <person name="Goldberg J."/>
            <person name="Griggs A."/>
            <person name="Gujja S."/>
            <person name="Heilman E.R."/>
            <person name="Heiman D."/>
            <person name="Hepburn T."/>
            <person name="Howarth C."/>
            <person name="Jen D."/>
            <person name="Larson L."/>
            <person name="Mehta T."/>
            <person name="Neiman D."/>
            <person name="Pearson M."/>
            <person name="Roberts A."/>
            <person name="Saif S."/>
            <person name="Shea T."/>
            <person name="Shenoy N."/>
            <person name="Sisk P."/>
            <person name="Stolte C."/>
            <person name="Sykes S."/>
            <person name="Walk T."/>
            <person name="White J."/>
            <person name="Yandava C."/>
            <person name="Haas B."/>
            <person name="Nusbaum C."/>
            <person name="Birren B."/>
        </authorList>
    </citation>
    <scope>NUCLEOTIDE SEQUENCE [LARGE SCALE GENOMIC DNA]</scope>
    <source>
        <strain evidence="3">ATCC 64411 / 73-15</strain>
    </source>
</reference>
<dbReference type="EnsemblFungi" id="MAPG_09544T0">
    <property type="protein sequence ID" value="MAPG_09544T0"/>
    <property type="gene ID" value="MAPG_09544"/>
</dbReference>
<name>A0A0C4EA85_MAGP6</name>
<reference evidence="1" key="3">
    <citation type="submission" date="2011-03" db="EMBL/GenBank/DDBJ databases">
        <title>Annotation of Magnaporthe poae ATCC 64411.</title>
        <authorList>
            <person name="Ma L.-J."/>
            <person name="Dead R."/>
            <person name="Young S.K."/>
            <person name="Zeng Q."/>
            <person name="Gargeya S."/>
            <person name="Fitzgerald M."/>
            <person name="Haas B."/>
            <person name="Abouelleil A."/>
            <person name="Alvarado L."/>
            <person name="Arachchi H.M."/>
            <person name="Berlin A."/>
            <person name="Brown A."/>
            <person name="Chapman S.B."/>
            <person name="Chen Z."/>
            <person name="Dunbar C."/>
            <person name="Freedman E."/>
            <person name="Gearin G."/>
            <person name="Gellesch M."/>
            <person name="Goldberg J."/>
            <person name="Griggs A."/>
            <person name="Gujja S."/>
            <person name="Heiman D."/>
            <person name="Howarth C."/>
            <person name="Larson L."/>
            <person name="Lui A."/>
            <person name="MacDonald P.J.P."/>
            <person name="Mehta T."/>
            <person name="Montmayeur A."/>
            <person name="Murphy C."/>
            <person name="Neiman D."/>
            <person name="Pearson M."/>
            <person name="Priest M."/>
            <person name="Roberts A."/>
            <person name="Saif S."/>
            <person name="Shea T."/>
            <person name="Shenoy N."/>
            <person name="Sisk P."/>
            <person name="Stolte C."/>
            <person name="Sykes S."/>
            <person name="Yandava C."/>
            <person name="Wortman J."/>
            <person name="Nusbaum C."/>
            <person name="Birren B."/>
        </authorList>
    </citation>
    <scope>NUCLEOTIDE SEQUENCE</scope>
    <source>
        <strain evidence="1">ATCC 64411</strain>
    </source>
</reference>
<evidence type="ECO:0000313" key="1">
    <source>
        <dbReference type="EMBL" id="KLU91019.1"/>
    </source>
</evidence>